<protein>
    <submittedName>
        <fullName evidence="2">Uncharacterized protein</fullName>
    </submittedName>
</protein>
<evidence type="ECO:0000313" key="2">
    <source>
        <dbReference type="EMBL" id="KAF6811380.1"/>
    </source>
</evidence>
<dbReference type="EMBL" id="WIGM01000820">
    <property type="protein sequence ID" value="KAF6811380.1"/>
    <property type="molecule type" value="Genomic_DNA"/>
</dbReference>
<gene>
    <name evidence="2" type="ORF">CMUS01_13282</name>
</gene>
<sequence>MTHVQKLKDAFVKDGLERSAPKNRIAVLYSTKEVRRIQKSTEGGSDSHADDNDSSDKKDRLVAATANGCTREAVKAAFYTSNSDDGSYYYTTGLLKTIDNAAYRKVYRAMWTALDLALVDLKHLLYSKRPEIETAVRVLHHIIG</sequence>
<dbReference type="Proteomes" id="UP000639643">
    <property type="component" value="Unassembled WGS sequence"/>
</dbReference>
<organism evidence="2 3">
    <name type="scientific">Colletotrichum musicola</name>
    <dbReference type="NCBI Taxonomy" id="2175873"/>
    <lineage>
        <taxon>Eukaryota</taxon>
        <taxon>Fungi</taxon>
        <taxon>Dikarya</taxon>
        <taxon>Ascomycota</taxon>
        <taxon>Pezizomycotina</taxon>
        <taxon>Sordariomycetes</taxon>
        <taxon>Hypocreomycetidae</taxon>
        <taxon>Glomerellales</taxon>
        <taxon>Glomerellaceae</taxon>
        <taxon>Colletotrichum</taxon>
        <taxon>Colletotrichum orchidearum species complex</taxon>
    </lineage>
</organism>
<accession>A0A8H6JF37</accession>
<comment type="caution">
    <text evidence="2">The sequence shown here is derived from an EMBL/GenBank/DDBJ whole genome shotgun (WGS) entry which is preliminary data.</text>
</comment>
<dbReference type="AlphaFoldDB" id="A0A8H6JF37"/>
<feature type="region of interest" description="Disordered" evidence="1">
    <location>
        <begin position="38"/>
        <end position="59"/>
    </location>
</feature>
<name>A0A8H6JF37_9PEZI</name>
<reference evidence="2" key="1">
    <citation type="journal article" date="2020" name="Phytopathology">
        <title>Genome Sequence Resources of Colletotrichum truncatum, C. plurivorum, C. musicola, and C. sojae: Four Species Pathogenic to Soybean (Glycine max).</title>
        <authorList>
            <person name="Rogerio F."/>
            <person name="Boufleur T.R."/>
            <person name="Ciampi-Guillardi M."/>
            <person name="Sukno S.A."/>
            <person name="Thon M.R."/>
            <person name="Massola Junior N.S."/>
            <person name="Baroncelli R."/>
        </authorList>
    </citation>
    <scope>NUCLEOTIDE SEQUENCE</scope>
    <source>
        <strain evidence="2">LFN0074</strain>
    </source>
</reference>
<evidence type="ECO:0000256" key="1">
    <source>
        <dbReference type="SAM" id="MobiDB-lite"/>
    </source>
</evidence>
<keyword evidence="3" id="KW-1185">Reference proteome</keyword>
<feature type="compositionally biased region" description="Basic and acidic residues" evidence="1">
    <location>
        <begin position="45"/>
        <end position="59"/>
    </location>
</feature>
<proteinExistence type="predicted"/>
<evidence type="ECO:0000313" key="3">
    <source>
        <dbReference type="Proteomes" id="UP000639643"/>
    </source>
</evidence>